<sequence>MSLRRKSVPLQAPLPELGQPRLTSCLLPSPAPSQAPPSAASGPPGASSGDGLINQANALAWMTFELNIRSIGLQANQLEKDIKALVICTERDKEFRAENEKRLREVWREVVVVQEHLATVRSCQSSLEADMGRLGLEFAAMRRLLEHEVTELKRGFEHSTAQLAMLSSEEPQSQDSAKSSQTVRVEAPPARRDVPPKRPAVKPLLTRRAHQIIAKRIKEAISSTRRWNSDHKTTTLKDPEFVANYLKQQSKRDQAMAVFIQKSIHRRIRGRIPRSRSRPESLEEFCQNVKWSDVTEAIEDVLVKSEEKAIEALH</sequence>
<dbReference type="OrthoDB" id="6423603at2759"/>
<gene>
    <name evidence="2" type="ORF">B0I35DRAFT_473339</name>
</gene>
<feature type="compositionally biased region" description="Polar residues" evidence="1">
    <location>
        <begin position="169"/>
        <end position="183"/>
    </location>
</feature>
<dbReference type="EMBL" id="JAGPNK010000001">
    <property type="protein sequence ID" value="KAH7328658.1"/>
    <property type="molecule type" value="Genomic_DNA"/>
</dbReference>
<reference evidence="2" key="1">
    <citation type="journal article" date="2021" name="Nat. Commun.">
        <title>Genetic determinants of endophytism in the Arabidopsis root mycobiome.</title>
        <authorList>
            <person name="Mesny F."/>
            <person name="Miyauchi S."/>
            <person name="Thiergart T."/>
            <person name="Pickel B."/>
            <person name="Atanasova L."/>
            <person name="Karlsson M."/>
            <person name="Huettel B."/>
            <person name="Barry K.W."/>
            <person name="Haridas S."/>
            <person name="Chen C."/>
            <person name="Bauer D."/>
            <person name="Andreopoulos W."/>
            <person name="Pangilinan J."/>
            <person name="LaButti K."/>
            <person name="Riley R."/>
            <person name="Lipzen A."/>
            <person name="Clum A."/>
            <person name="Drula E."/>
            <person name="Henrissat B."/>
            <person name="Kohler A."/>
            <person name="Grigoriev I.V."/>
            <person name="Martin F.M."/>
            <person name="Hacquard S."/>
        </authorList>
    </citation>
    <scope>NUCLEOTIDE SEQUENCE</scope>
    <source>
        <strain evidence="2">MPI-CAGE-CH-0235</strain>
    </source>
</reference>
<feature type="region of interest" description="Disordered" evidence="1">
    <location>
        <begin position="165"/>
        <end position="198"/>
    </location>
</feature>
<comment type="caution">
    <text evidence="2">The sequence shown here is derived from an EMBL/GenBank/DDBJ whole genome shotgun (WGS) entry which is preliminary data.</text>
</comment>
<name>A0A8K0T1T2_9HYPO</name>
<keyword evidence="3" id="KW-1185">Reference proteome</keyword>
<feature type="region of interest" description="Disordered" evidence="1">
    <location>
        <begin position="1"/>
        <end position="49"/>
    </location>
</feature>
<evidence type="ECO:0000256" key="1">
    <source>
        <dbReference type="SAM" id="MobiDB-lite"/>
    </source>
</evidence>
<proteinExistence type="predicted"/>
<dbReference type="Proteomes" id="UP000813444">
    <property type="component" value="Unassembled WGS sequence"/>
</dbReference>
<protein>
    <submittedName>
        <fullName evidence="2">Uncharacterized protein</fullName>
    </submittedName>
</protein>
<feature type="compositionally biased region" description="Low complexity" evidence="1">
    <location>
        <begin position="36"/>
        <end position="49"/>
    </location>
</feature>
<organism evidence="2 3">
    <name type="scientific">Stachybotrys elegans</name>
    <dbReference type="NCBI Taxonomy" id="80388"/>
    <lineage>
        <taxon>Eukaryota</taxon>
        <taxon>Fungi</taxon>
        <taxon>Dikarya</taxon>
        <taxon>Ascomycota</taxon>
        <taxon>Pezizomycotina</taxon>
        <taxon>Sordariomycetes</taxon>
        <taxon>Hypocreomycetidae</taxon>
        <taxon>Hypocreales</taxon>
        <taxon>Stachybotryaceae</taxon>
        <taxon>Stachybotrys</taxon>
    </lineage>
</organism>
<evidence type="ECO:0000313" key="2">
    <source>
        <dbReference type="EMBL" id="KAH7328658.1"/>
    </source>
</evidence>
<dbReference type="AlphaFoldDB" id="A0A8K0T1T2"/>
<accession>A0A8K0T1T2</accession>
<evidence type="ECO:0000313" key="3">
    <source>
        <dbReference type="Proteomes" id="UP000813444"/>
    </source>
</evidence>